<dbReference type="AlphaFoldDB" id="A0A2P2PJU5"/>
<proteinExistence type="predicted"/>
<protein>
    <submittedName>
        <fullName evidence="1">Uncharacterized protein</fullName>
    </submittedName>
</protein>
<name>A0A2P2PJU5_RHIMU</name>
<dbReference type="EMBL" id="GGEC01074491">
    <property type="protein sequence ID" value="MBX54975.1"/>
    <property type="molecule type" value="Transcribed_RNA"/>
</dbReference>
<reference evidence="1" key="1">
    <citation type="submission" date="2018-02" db="EMBL/GenBank/DDBJ databases">
        <title>Rhizophora mucronata_Transcriptome.</title>
        <authorList>
            <person name="Meera S.P."/>
            <person name="Sreeshan A."/>
            <person name="Augustine A."/>
        </authorList>
    </citation>
    <scope>NUCLEOTIDE SEQUENCE</scope>
    <source>
        <tissue evidence="1">Leaf</tissue>
    </source>
</reference>
<organism evidence="1">
    <name type="scientific">Rhizophora mucronata</name>
    <name type="common">Asiatic mangrove</name>
    <dbReference type="NCBI Taxonomy" id="61149"/>
    <lineage>
        <taxon>Eukaryota</taxon>
        <taxon>Viridiplantae</taxon>
        <taxon>Streptophyta</taxon>
        <taxon>Embryophyta</taxon>
        <taxon>Tracheophyta</taxon>
        <taxon>Spermatophyta</taxon>
        <taxon>Magnoliopsida</taxon>
        <taxon>eudicotyledons</taxon>
        <taxon>Gunneridae</taxon>
        <taxon>Pentapetalae</taxon>
        <taxon>rosids</taxon>
        <taxon>fabids</taxon>
        <taxon>Malpighiales</taxon>
        <taxon>Rhizophoraceae</taxon>
        <taxon>Rhizophora</taxon>
    </lineage>
</organism>
<evidence type="ECO:0000313" key="1">
    <source>
        <dbReference type="EMBL" id="MBX54975.1"/>
    </source>
</evidence>
<accession>A0A2P2PJU5</accession>
<sequence>MCATKPYRQQPILSVFNASVLNSNHAFINSTDTSPCNVGSANYFI</sequence>